<accession>A0A699V7L6</accession>
<feature type="region of interest" description="Disordered" evidence="1">
    <location>
        <begin position="89"/>
        <end position="111"/>
    </location>
</feature>
<gene>
    <name evidence="3" type="ORF">Tci_903244</name>
</gene>
<feature type="domain" description="Retroviral polymerase SH3-like" evidence="2">
    <location>
        <begin position="1"/>
        <end position="41"/>
    </location>
</feature>
<sequence length="111" mass="11985">DGKADEGYIIGYSASNKAYKVYNVPNKMVEETMNLRFLKEKPNVQGLGHEWLKGHEQRATSDAKSLGLGIENAAEELLKRASAKTVPLGSIPVPTGSIPVHTGDTMVSTDD</sequence>
<dbReference type="AlphaFoldDB" id="A0A699V7L6"/>
<evidence type="ECO:0000313" key="3">
    <source>
        <dbReference type="EMBL" id="GFD31275.1"/>
    </source>
</evidence>
<feature type="non-terminal residue" evidence="3">
    <location>
        <position position="111"/>
    </location>
</feature>
<comment type="caution">
    <text evidence="3">The sequence shown here is derived from an EMBL/GenBank/DDBJ whole genome shotgun (WGS) entry which is preliminary data.</text>
</comment>
<evidence type="ECO:0000256" key="1">
    <source>
        <dbReference type="SAM" id="MobiDB-lite"/>
    </source>
</evidence>
<dbReference type="InterPro" id="IPR057670">
    <property type="entry name" value="SH3_retrovirus"/>
</dbReference>
<dbReference type="EMBL" id="BKCJ011412420">
    <property type="protein sequence ID" value="GFD31275.1"/>
    <property type="molecule type" value="Genomic_DNA"/>
</dbReference>
<reference evidence="3" key="1">
    <citation type="journal article" date="2019" name="Sci. Rep.">
        <title>Draft genome of Tanacetum cinerariifolium, the natural source of mosquito coil.</title>
        <authorList>
            <person name="Yamashiro T."/>
            <person name="Shiraishi A."/>
            <person name="Satake H."/>
            <person name="Nakayama K."/>
        </authorList>
    </citation>
    <scope>NUCLEOTIDE SEQUENCE</scope>
</reference>
<feature type="non-terminal residue" evidence="3">
    <location>
        <position position="1"/>
    </location>
</feature>
<name>A0A699V7L6_TANCI</name>
<proteinExistence type="predicted"/>
<dbReference type="Pfam" id="PF25597">
    <property type="entry name" value="SH3_retrovirus"/>
    <property type="match status" value="1"/>
</dbReference>
<evidence type="ECO:0000259" key="2">
    <source>
        <dbReference type="Pfam" id="PF25597"/>
    </source>
</evidence>
<protein>
    <submittedName>
        <fullName evidence="3">Ribonuclease H-like domain-containing protein</fullName>
    </submittedName>
</protein>
<organism evidence="3">
    <name type="scientific">Tanacetum cinerariifolium</name>
    <name type="common">Dalmatian daisy</name>
    <name type="synonym">Chrysanthemum cinerariifolium</name>
    <dbReference type="NCBI Taxonomy" id="118510"/>
    <lineage>
        <taxon>Eukaryota</taxon>
        <taxon>Viridiplantae</taxon>
        <taxon>Streptophyta</taxon>
        <taxon>Embryophyta</taxon>
        <taxon>Tracheophyta</taxon>
        <taxon>Spermatophyta</taxon>
        <taxon>Magnoliopsida</taxon>
        <taxon>eudicotyledons</taxon>
        <taxon>Gunneridae</taxon>
        <taxon>Pentapetalae</taxon>
        <taxon>asterids</taxon>
        <taxon>campanulids</taxon>
        <taxon>Asterales</taxon>
        <taxon>Asteraceae</taxon>
        <taxon>Asteroideae</taxon>
        <taxon>Anthemideae</taxon>
        <taxon>Anthemidinae</taxon>
        <taxon>Tanacetum</taxon>
    </lineage>
</organism>